<sequence length="135" mass="15915">MLKQLKTIKKLALDKYTLKEKMEIEVTNCRTLRINAPEWYQAPDFLRWLNNQDQESNPLMTWHRKGAAPTEWSDIIVFVDPSMSGEGSDQNVMPKVYWDFIIEKCRLVFTKQTAPELFSMQTNPHIIVRITNLQE</sequence>
<dbReference type="RefSeq" id="WP_371836935.1">
    <property type="nucleotide sequence ID" value="NZ_JBGMEK010000001.1"/>
</dbReference>
<organism evidence="1 2">
    <name type="scientific">Microbulbifer epialgicus</name>
    <dbReference type="NCBI Taxonomy" id="393907"/>
    <lineage>
        <taxon>Bacteria</taxon>
        <taxon>Pseudomonadati</taxon>
        <taxon>Pseudomonadota</taxon>
        <taxon>Gammaproteobacteria</taxon>
        <taxon>Cellvibrionales</taxon>
        <taxon>Microbulbiferaceae</taxon>
        <taxon>Microbulbifer</taxon>
    </lineage>
</organism>
<dbReference type="EMBL" id="JBGMEK010000001">
    <property type="protein sequence ID" value="MFA0809314.1"/>
    <property type="molecule type" value="Genomic_DNA"/>
</dbReference>
<evidence type="ECO:0000313" key="1">
    <source>
        <dbReference type="EMBL" id="MFA0809314.1"/>
    </source>
</evidence>
<proteinExistence type="predicted"/>
<gene>
    <name evidence="1" type="ORF">ACCI49_00160</name>
</gene>
<evidence type="ECO:0000313" key="2">
    <source>
        <dbReference type="Proteomes" id="UP001569428"/>
    </source>
</evidence>
<keyword evidence="2" id="KW-1185">Reference proteome</keyword>
<comment type="caution">
    <text evidence="1">The sequence shown here is derived from an EMBL/GenBank/DDBJ whole genome shotgun (WGS) entry which is preliminary data.</text>
</comment>
<reference evidence="1 2" key="1">
    <citation type="submission" date="2024-08" db="EMBL/GenBank/DDBJ databases">
        <authorList>
            <person name="Ishaq N."/>
        </authorList>
    </citation>
    <scope>NUCLEOTIDE SEQUENCE [LARGE SCALE GENOMIC DNA]</scope>
    <source>
        <strain evidence="1 2">DSM 18651</strain>
    </source>
</reference>
<accession>A0ABV4NTX7</accession>
<name>A0ABV4NTX7_9GAMM</name>
<dbReference type="Proteomes" id="UP001569428">
    <property type="component" value="Unassembled WGS sequence"/>
</dbReference>
<protein>
    <submittedName>
        <fullName evidence="1">Uncharacterized protein</fullName>
    </submittedName>
</protein>